<proteinExistence type="predicted"/>
<dbReference type="EMBL" id="CAJFCJ010000025">
    <property type="protein sequence ID" value="CAD5125129.1"/>
    <property type="molecule type" value="Genomic_DNA"/>
</dbReference>
<dbReference type="GO" id="GO:0031175">
    <property type="term" value="P:neuron projection development"/>
    <property type="evidence" value="ECO:0007669"/>
    <property type="project" value="TreeGrafter"/>
</dbReference>
<name>A0A7I8WAH4_9ANNE</name>
<dbReference type="GO" id="GO:0015631">
    <property type="term" value="F:tubulin binding"/>
    <property type="evidence" value="ECO:0007669"/>
    <property type="project" value="TreeGrafter"/>
</dbReference>
<gene>
    <name evidence="3" type="ORF">DGYR_LOCUS12562</name>
</gene>
<dbReference type="Gene3D" id="6.10.280.30">
    <property type="match status" value="3"/>
</dbReference>
<comment type="caution">
    <text evidence="3">The sequence shown here is derived from an EMBL/GenBank/DDBJ whole genome shotgun (WGS) entry which is preliminary data.</text>
</comment>
<evidence type="ECO:0000313" key="4">
    <source>
        <dbReference type="Proteomes" id="UP000549394"/>
    </source>
</evidence>
<evidence type="ECO:0000256" key="2">
    <source>
        <dbReference type="SAM" id="MobiDB-lite"/>
    </source>
</evidence>
<sequence length="250" mass="29319">MAANVLNEKNGQNGENIAFEVILKPATPNGPRKTPKSSPRPLSQEEIKRKLLDAADRRKSVEAEKLKKIQKLQERGEEAREKVQELNNSFQAETQRTLEAKMGALEENRNAQILALQNKLRERIKKVEDVRQASEKYTKELAERIEKKLEVSDENRKSQMKNMLDRLKEHEKHVQEVLETSQSVEQEKKEKMILKMNEVLQNKNNLVQQMLDKLRDHDKRVEEVRQRVKLLRSFSEEDNKENSTEQTENE</sequence>
<dbReference type="PANTHER" id="PTHR10104">
    <property type="entry name" value="STATHMIN"/>
    <property type="match status" value="1"/>
</dbReference>
<dbReference type="Proteomes" id="UP000549394">
    <property type="component" value="Unassembled WGS sequence"/>
</dbReference>
<protein>
    <submittedName>
        <fullName evidence="3">DgyrCDS13373</fullName>
    </submittedName>
</protein>
<keyword evidence="1" id="KW-0175">Coiled coil</keyword>
<feature type="coiled-coil region" evidence="1">
    <location>
        <begin position="160"/>
        <end position="227"/>
    </location>
</feature>
<organism evidence="3 4">
    <name type="scientific">Dimorphilus gyrociliatus</name>
    <dbReference type="NCBI Taxonomy" id="2664684"/>
    <lineage>
        <taxon>Eukaryota</taxon>
        <taxon>Metazoa</taxon>
        <taxon>Spiralia</taxon>
        <taxon>Lophotrochozoa</taxon>
        <taxon>Annelida</taxon>
        <taxon>Polychaeta</taxon>
        <taxon>Polychaeta incertae sedis</taxon>
        <taxon>Dinophilidae</taxon>
        <taxon>Dimorphilus</taxon>
    </lineage>
</organism>
<dbReference type="PANTHER" id="PTHR10104:SF1">
    <property type="entry name" value="STATHMIN, ISOFORM D"/>
    <property type="match status" value="1"/>
</dbReference>
<dbReference type="GO" id="GO:0031110">
    <property type="term" value="P:regulation of microtubule polymerization or depolymerization"/>
    <property type="evidence" value="ECO:0007669"/>
    <property type="project" value="InterPro"/>
</dbReference>
<evidence type="ECO:0000256" key="1">
    <source>
        <dbReference type="SAM" id="Coils"/>
    </source>
</evidence>
<accession>A0A7I8WAH4</accession>
<evidence type="ECO:0000313" key="3">
    <source>
        <dbReference type="EMBL" id="CAD5125129.1"/>
    </source>
</evidence>
<feature type="region of interest" description="Disordered" evidence="2">
    <location>
        <begin position="1"/>
        <end position="47"/>
    </location>
</feature>
<dbReference type="OrthoDB" id="5986631at2759"/>
<dbReference type="GO" id="GO:0043005">
    <property type="term" value="C:neuron projection"/>
    <property type="evidence" value="ECO:0007669"/>
    <property type="project" value="TreeGrafter"/>
</dbReference>
<feature type="region of interest" description="Disordered" evidence="2">
    <location>
        <begin position="231"/>
        <end position="250"/>
    </location>
</feature>
<dbReference type="AlphaFoldDB" id="A0A7I8WAH4"/>
<feature type="compositionally biased region" description="Basic and acidic residues" evidence="2">
    <location>
        <begin position="234"/>
        <end position="243"/>
    </location>
</feature>
<dbReference type="GO" id="GO:0005737">
    <property type="term" value="C:cytoplasm"/>
    <property type="evidence" value="ECO:0007669"/>
    <property type="project" value="TreeGrafter"/>
</dbReference>
<dbReference type="Pfam" id="PF00836">
    <property type="entry name" value="Stathmin"/>
    <property type="match status" value="1"/>
</dbReference>
<keyword evidence="4" id="KW-1185">Reference proteome</keyword>
<dbReference type="PRINTS" id="PR00345">
    <property type="entry name" value="STATHMIN"/>
</dbReference>
<dbReference type="InterPro" id="IPR036002">
    <property type="entry name" value="Stathmin_sf"/>
</dbReference>
<reference evidence="3 4" key="1">
    <citation type="submission" date="2020-08" db="EMBL/GenBank/DDBJ databases">
        <authorList>
            <person name="Hejnol A."/>
        </authorList>
    </citation>
    <scope>NUCLEOTIDE SEQUENCE [LARGE SCALE GENOMIC DNA]</scope>
</reference>
<dbReference type="InterPro" id="IPR000956">
    <property type="entry name" value="Stathmin_fam"/>
</dbReference>
<dbReference type="SUPFAM" id="SSF101494">
    <property type="entry name" value="Stathmin"/>
    <property type="match status" value="2"/>
</dbReference>
<dbReference type="GO" id="GO:0007019">
    <property type="term" value="P:microtubule depolymerization"/>
    <property type="evidence" value="ECO:0007669"/>
    <property type="project" value="TreeGrafter"/>
</dbReference>
<dbReference type="PROSITE" id="PS51663">
    <property type="entry name" value="STATHMIN_3"/>
    <property type="match status" value="1"/>
</dbReference>